<gene>
    <name evidence="1" type="ORF">GCM10007414_24880</name>
</gene>
<dbReference type="Pfam" id="PF08889">
    <property type="entry name" value="WbqC"/>
    <property type="match status" value="1"/>
</dbReference>
<sequence>MIRVSILQTNYIPWLGYFYLISRSNIFVTYDIVQYTKNDWRNRNIIRTTNGPQWLTVPIHKTKLSDNINTVTISNSYWMRKHWMSIEQNYSKSPFFEETYSNFKKIYNKNWEFLSDLNNALIREVMKCLEIKTKVVNAESLAPIGGKNERILDICNKLNATTYITGPAAKSYLNKETFEDNDINIEWIDYSTILRKFEGRYSVLDTIFNNLNDAKLIINHLEPSK</sequence>
<dbReference type="InterPro" id="IPR014985">
    <property type="entry name" value="WbqC"/>
</dbReference>
<reference evidence="2" key="1">
    <citation type="journal article" date="2019" name="Int. J. Syst. Evol. Microbiol.">
        <title>The Global Catalogue of Microorganisms (GCM) 10K type strain sequencing project: providing services to taxonomists for standard genome sequencing and annotation.</title>
        <authorList>
            <consortium name="The Broad Institute Genomics Platform"/>
            <consortium name="The Broad Institute Genome Sequencing Center for Infectious Disease"/>
            <person name="Wu L."/>
            <person name="Ma J."/>
        </authorList>
    </citation>
    <scope>NUCLEOTIDE SEQUENCE [LARGE SCALE GENOMIC DNA]</scope>
    <source>
        <strain evidence="2">CGMCC 1.10131</strain>
    </source>
</reference>
<keyword evidence="2" id="KW-1185">Reference proteome</keyword>
<organism evidence="1 2">
    <name type="scientific">Agarivorans gilvus</name>
    <dbReference type="NCBI Taxonomy" id="680279"/>
    <lineage>
        <taxon>Bacteria</taxon>
        <taxon>Pseudomonadati</taxon>
        <taxon>Pseudomonadota</taxon>
        <taxon>Gammaproteobacteria</taxon>
        <taxon>Alteromonadales</taxon>
        <taxon>Alteromonadaceae</taxon>
        <taxon>Agarivorans</taxon>
    </lineage>
</organism>
<evidence type="ECO:0008006" key="3">
    <source>
        <dbReference type="Google" id="ProtNLM"/>
    </source>
</evidence>
<name>A0ABQ1I350_9ALTE</name>
<proteinExistence type="predicted"/>
<accession>A0ABQ1I350</accession>
<comment type="caution">
    <text evidence="1">The sequence shown here is derived from an EMBL/GenBank/DDBJ whole genome shotgun (WGS) entry which is preliminary data.</text>
</comment>
<evidence type="ECO:0000313" key="1">
    <source>
        <dbReference type="EMBL" id="GGB10536.1"/>
    </source>
</evidence>
<evidence type="ECO:0000313" key="2">
    <source>
        <dbReference type="Proteomes" id="UP000651977"/>
    </source>
</evidence>
<dbReference type="EMBL" id="BMDY01000014">
    <property type="protein sequence ID" value="GGB10536.1"/>
    <property type="molecule type" value="Genomic_DNA"/>
</dbReference>
<protein>
    <recommendedName>
        <fullName evidence="3">WbqC family protein</fullName>
    </recommendedName>
</protein>
<dbReference type="RefSeq" id="WP_055732091.1">
    <property type="nucleotide sequence ID" value="NZ_BMDY01000014.1"/>
</dbReference>
<dbReference type="Proteomes" id="UP000651977">
    <property type="component" value="Unassembled WGS sequence"/>
</dbReference>